<evidence type="ECO:0000313" key="1">
    <source>
        <dbReference type="EMBL" id="KAL1280475.1"/>
    </source>
</evidence>
<sequence length="108" mass="12596">MCLLVAVPAAWQNHLIQFQVAVHWQDDFILSTPLYMSRRADNSWKKKSSSSNNMERQRCWCLEPFGWQNSRTTVAGQIKQDSECNNRGKQLHPFNSCYHKFGFVTDEA</sequence>
<protein>
    <recommendedName>
        <fullName evidence="3">Secreted protein</fullName>
    </recommendedName>
</protein>
<proteinExistence type="predicted"/>
<name>A0ABR3NUA6_9TELE</name>
<reference evidence="1 2" key="1">
    <citation type="submission" date="2023-09" db="EMBL/GenBank/DDBJ databases">
        <authorList>
            <person name="Wang M."/>
        </authorList>
    </citation>
    <scope>NUCLEOTIDE SEQUENCE [LARGE SCALE GENOMIC DNA]</scope>
    <source>
        <strain evidence="1">GT-2023</strain>
        <tissue evidence="1">Liver</tissue>
    </source>
</reference>
<accession>A0ABR3NUA6</accession>
<organism evidence="1 2">
    <name type="scientific">Cirrhinus molitorella</name>
    <name type="common">mud carp</name>
    <dbReference type="NCBI Taxonomy" id="172907"/>
    <lineage>
        <taxon>Eukaryota</taxon>
        <taxon>Metazoa</taxon>
        <taxon>Chordata</taxon>
        <taxon>Craniata</taxon>
        <taxon>Vertebrata</taxon>
        <taxon>Euteleostomi</taxon>
        <taxon>Actinopterygii</taxon>
        <taxon>Neopterygii</taxon>
        <taxon>Teleostei</taxon>
        <taxon>Ostariophysi</taxon>
        <taxon>Cypriniformes</taxon>
        <taxon>Cyprinidae</taxon>
        <taxon>Labeoninae</taxon>
        <taxon>Labeonini</taxon>
        <taxon>Cirrhinus</taxon>
    </lineage>
</organism>
<dbReference type="EMBL" id="JAYMGO010000002">
    <property type="protein sequence ID" value="KAL1280475.1"/>
    <property type="molecule type" value="Genomic_DNA"/>
</dbReference>
<keyword evidence="2" id="KW-1185">Reference proteome</keyword>
<comment type="caution">
    <text evidence="1">The sequence shown here is derived from an EMBL/GenBank/DDBJ whole genome shotgun (WGS) entry which is preliminary data.</text>
</comment>
<dbReference type="Proteomes" id="UP001558613">
    <property type="component" value="Unassembled WGS sequence"/>
</dbReference>
<evidence type="ECO:0008006" key="3">
    <source>
        <dbReference type="Google" id="ProtNLM"/>
    </source>
</evidence>
<gene>
    <name evidence="1" type="ORF">QQF64_015075</name>
</gene>
<evidence type="ECO:0000313" key="2">
    <source>
        <dbReference type="Proteomes" id="UP001558613"/>
    </source>
</evidence>